<feature type="compositionally biased region" description="Low complexity" evidence="1">
    <location>
        <begin position="240"/>
        <end position="254"/>
    </location>
</feature>
<feature type="compositionally biased region" description="Low complexity" evidence="1">
    <location>
        <begin position="110"/>
        <end position="126"/>
    </location>
</feature>
<gene>
    <name evidence="4" type="ORF">CcaverHIS019_0606040</name>
</gene>
<proteinExistence type="predicted"/>
<feature type="signal peptide" evidence="3">
    <location>
        <begin position="1"/>
        <end position="18"/>
    </location>
</feature>
<feature type="compositionally biased region" description="Low complexity" evidence="1">
    <location>
        <begin position="888"/>
        <end position="898"/>
    </location>
</feature>
<feature type="compositionally biased region" description="Polar residues" evidence="1">
    <location>
        <begin position="818"/>
        <end position="829"/>
    </location>
</feature>
<feature type="region of interest" description="Disordered" evidence="1">
    <location>
        <begin position="888"/>
        <end position="951"/>
    </location>
</feature>
<evidence type="ECO:0000256" key="1">
    <source>
        <dbReference type="SAM" id="MobiDB-lite"/>
    </source>
</evidence>
<feature type="compositionally biased region" description="Pro residues" evidence="1">
    <location>
        <begin position="49"/>
        <end position="62"/>
    </location>
</feature>
<name>A0AA48L922_9TREE</name>
<feature type="region of interest" description="Disordered" evidence="1">
    <location>
        <begin position="273"/>
        <end position="316"/>
    </location>
</feature>
<dbReference type="EMBL" id="AP028217">
    <property type="protein sequence ID" value="BEI94145.1"/>
    <property type="molecule type" value="Genomic_DNA"/>
</dbReference>
<dbReference type="KEGG" id="ccac:CcaHIS019_0606040"/>
<keyword evidence="2" id="KW-1133">Transmembrane helix</keyword>
<feature type="compositionally biased region" description="Polar residues" evidence="1">
    <location>
        <begin position="800"/>
        <end position="811"/>
    </location>
</feature>
<evidence type="ECO:0000313" key="4">
    <source>
        <dbReference type="EMBL" id="BEI94145.1"/>
    </source>
</evidence>
<feature type="chain" id="PRO_5041461641" evidence="3">
    <location>
        <begin position="19"/>
        <end position="951"/>
    </location>
</feature>
<keyword evidence="3" id="KW-0732">Signal</keyword>
<evidence type="ECO:0000313" key="5">
    <source>
        <dbReference type="Proteomes" id="UP001233271"/>
    </source>
</evidence>
<keyword evidence="2" id="KW-0472">Membrane</keyword>
<organism evidence="4 5">
    <name type="scientific">Cutaneotrichosporon cavernicola</name>
    <dbReference type="NCBI Taxonomy" id="279322"/>
    <lineage>
        <taxon>Eukaryota</taxon>
        <taxon>Fungi</taxon>
        <taxon>Dikarya</taxon>
        <taxon>Basidiomycota</taxon>
        <taxon>Agaricomycotina</taxon>
        <taxon>Tremellomycetes</taxon>
        <taxon>Trichosporonales</taxon>
        <taxon>Trichosporonaceae</taxon>
        <taxon>Cutaneotrichosporon</taxon>
    </lineage>
</organism>
<sequence length="951" mass="94338">MRAHLVVTYWLALAGIQASAVPFRGDHGLEKRQSDTGVQPSQPAVTPQPSTPAPPAPNPSPSPAAGGGDSTPAPASQPAPEPSATPSSPPAPAPNTTPLPSPAPSQNEIPAGSAASSAPPADQSVQQPPPPGTSPTPSVPAPEPTPSPAPPPAETPPSPAPSTSAPVVVLPTQTIPEVLPTSTGVPQDSASSSPNVSEAPLGTSAASQGVAPSPVTPLDVGSQPAATAASRFSSVIQANPSSSGGAQPSGQIPSAGPASGTVVATPDASAVVPGSSTAVESAGPSGVGPVSQALVTSPSASDGASVPAPPPATSAAFAPAATQGIGADNTQCTTSNGLKGKVGPGGCFANAGQDCSVSDGIKGVTTDSGTCAPVVSVGASCTLSNGAKGTAQLQGLGTSLSCIGDDLSAGGSCSLPFNVIGTIGSDGRTCVPPKEAPSAGQPCPVPGISGLGVMQPDGKTCLPPTPSDITSSSGGGNGGSLSNGAGCAIGGQAGTVNNGACMALVSKAGDPCYRGGEGAFFSNAIPDGILGADLTTCEIVNDTCNANGVQGRWSPSYVCSSVPPSSGNPAQDGDVCQRSQMWGGRWDAATSTCILPGDPCPTGIYGPNAKDCIPKPAAGSGCQTGQGFNGSFNDAGLCVATIPPGERTPCISVKSIAGTISITPNGTLCQIPPNPDTPQGLLQDILPSSYCSNGKDAGAFNDLIECEVQQRPGGLSAIPEGTPGNPRNDISSLQTVTHRTQKKNWIPGVIAACAVVAAAVIIGVLLWKCGPRCRSRLRRRQGHESPALGPGDGILDETTYGPQPTFPTVNAQYRDYNQAATSSPPTGNRLSDPDPYSNYNQGANRSHNGNRLSMISDTASTTDPFNDSNINGMQAGWNQRHPSEYSAASVSAYSGSQSMPLSPPGSPPIMQMSPPVSPGMHVVNQPLLSGYPADPPAYPAEKHGHNQSPFR</sequence>
<evidence type="ECO:0000256" key="3">
    <source>
        <dbReference type="SAM" id="SignalP"/>
    </source>
</evidence>
<feature type="region of interest" description="Disordered" evidence="1">
    <location>
        <begin position="778"/>
        <end position="868"/>
    </location>
</feature>
<feature type="compositionally biased region" description="Polar residues" evidence="1">
    <location>
        <begin position="837"/>
        <end position="868"/>
    </location>
</feature>
<reference evidence="4" key="1">
    <citation type="journal article" date="2023" name="BMC Genomics">
        <title>Chromosome-level genome assemblies of Cutaneotrichosporon spp. (Trichosporonales, Basidiomycota) reveal imbalanced evolution between nucleotide sequences and chromosome synteny.</title>
        <authorList>
            <person name="Kobayashi Y."/>
            <person name="Kayamori A."/>
            <person name="Aoki K."/>
            <person name="Shiwa Y."/>
            <person name="Matsutani M."/>
            <person name="Fujita N."/>
            <person name="Sugita T."/>
            <person name="Iwasaki W."/>
            <person name="Tanaka N."/>
            <person name="Takashima M."/>
        </authorList>
    </citation>
    <scope>NUCLEOTIDE SEQUENCE</scope>
    <source>
        <strain evidence="4">HIS019</strain>
    </source>
</reference>
<feature type="transmembrane region" description="Helical" evidence="2">
    <location>
        <begin position="745"/>
        <end position="770"/>
    </location>
</feature>
<feature type="region of interest" description="Disordered" evidence="1">
    <location>
        <begin position="27"/>
        <end position="261"/>
    </location>
</feature>
<accession>A0AA48L922</accession>
<dbReference type="PRINTS" id="PR01217">
    <property type="entry name" value="PRICHEXTENSN"/>
</dbReference>
<feature type="compositionally biased region" description="Pro residues" evidence="1">
    <location>
        <begin position="75"/>
        <end position="103"/>
    </location>
</feature>
<dbReference type="RefSeq" id="XP_060459410.1">
    <property type="nucleotide sequence ID" value="XM_060603080.1"/>
</dbReference>
<feature type="compositionally biased region" description="Polar residues" evidence="1">
    <location>
        <begin position="171"/>
        <end position="196"/>
    </location>
</feature>
<dbReference type="Proteomes" id="UP001233271">
    <property type="component" value="Chromosome 6"/>
</dbReference>
<dbReference type="AlphaFoldDB" id="A0AA48L922"/>
<feature type="compositionally biased region" description="Polar residues" evidence="1">
    <location>
        <begin position="230"/>
        <end position="239"/>
    </location>
</feature>
<keyword evidence="5" id="KW-1185">Reference proteome</keyword>
<keyword evidence="2" id="KW-0812">Transmembrane</keyword>
<feature type="compositionally biased region" description="Low complexity" evidence="1">
    <location>
        <begin position="39"/>
        <end position="48"/>
    </location>
</feature>
<dbReference type="GeneID" id="85498015"/>
<evidence type="ECO:0000256" key="2">
    <source>
        <dbReference type="SAM" id="Phobius"/>
    </source>
</evidence>
<protein>
    <submittedName>
        <fullName evidence="4">Uncharacterized protein</fullName>
    </submittedName>
</protein>
<feature type="compositionally biased region" description="Polar residues" evidence="1">
    <location>
        <begin position="293"/>
        <end position="302"/>
    </location>
</feature>
<feature type="compositionally biased region" description="Pro residues" evidence="1">
    <location>
        <begin position="127"/>
        <end position="160"/>
    </location>
</feature>